<gene>
    <name evidence="2" type="ORF">EHUX00137_LOCUS44366</name>
    <name evidence="3" type="ORF">EHUX00137_LOCUS44367</name>
</gene>
<dbReference type="AlphaFoldDB" id="A0A6V2Y5Y9"/>
<sequence>MCSVVPAGAELRHVELFGNSTAGTSRRVGALVRLNADLRSDSAAARRCPWQQQVPPHHPPAASASLSHATPPPMHTSNATSDPAATGNSRGDEASASTDRHNSSVTLHVFALCR</sequence>
<organism evidence="2">
    <name type="scientific">Emiliania huxleyi</name>
    <name type="common">Coccolithophore</name>
    <name type="synonym">Pontosphaera huxleyi</name>
    <dbReference type="NCBI Taxonomy" id="2903"/>
    <lineage>
        <taxon>Eukaryota</taxon>
        <taxon>Haptista</taxon>
        <taxon>Haptophyta</taxon>
        <taxon>Prymnesiophyceae</taxon>
        <taxon>Isochrysidales</taxon>
        <taxon>Noelaerhabdaceae</taxon>
        <taxon>Emiliania</taxon>
    </lineage>
</organism>
<evidence type="ECO:0000256" key="1">
    <source>
        <dbReference type="SAM" id="MobiDB-lite"/>
    </source>
</evidence>
<dbReference type="EMBL" id="HBIR01057004">
    <property type="protein sequence ID" value="CAE0594355.1"/>
    <property type="molecule type" value="Transcribed_RNA"/>
</dbReference>
<evidence type="ECO:0000313" key="3">
    <source>
        <dbReference type="EMBL" id="CAE0594362.1"/>
    </source>
</evidence>
<feature type="region of interest" description="Disordered" evidence="1">
    <location>
        <begin position="42"/>
        <end position="102"/>
    </location>
</feature>
<evidence type="ECO:0000313" key="2">
    <source>
        <dbReference type="EMBL" id="CAE0594355.1"/>
    </source>
</evidence>
<name>A0A6V2Y5Y9_EMIHU</name>
<protein>
    <submittedName>
        <fullName evidence="2">Uncharacterized protein</fullName>
    </submittedName>
</protein>
<accession>A0A6V2Y5Y9</accession>
<reference evidence="2" key="1">
    <citation type="submission" date="2021-01" db="EMBL/GenBank/DDBJ databases">
        <authorList>
            <person name="Corre E."/>
            <person name="Pelletier E."/>
            <person name="Niang G."/>
            <person name="Scheremetjew M."/>
            <person name="Finn R."/>
            <person name="Kale V."/>
            <person name="Holt S."/>
            <person name="Cochrane G."/>
            <person name="Meng A."/>
            <person name="Brown T."/>
            <person name="Cohen L."/>
        </authorList>
    </citation>
    <scope>NUCLEOTIDE SEQUENCE</scope>
    <source>
        <strain evidence="2">379</strain>
    </source>
</reference>
<feature type="compositionally biased region" description="Low complexity" evidence="1">
    <location>
        <begin position="60"/>
        <end position="69"/>
    </location>
</feature>
<feature type="compositionally biased region" description="Basic and acidic residues" evidence="1">
    <location>
        <begin position="90"/>
        <end position="102"/>
    </location>
</feature>
<dbReference type="EMBL" id="HBIR01057022">
    <property type="protein sequence ID" value="CAE0594362.1"/>
    <property type="molecule type" value="Transcribed_RNA"/>
</dbReference>
<feature type="compositionally biased region" description="Polar residues" evidence="1">
    <location>
        <begin position="75"/>
        <end position="89"/>
    </location>
</feature>
<proteinExistence type="predicted"/>